<evidence type="ECO:0000313" key="7">
    <source>
        <dbReference type="EMBL" id="MBN1572924.1"/>
    </source>
</evidence>
<evidence type="ECO:0000256" key="4">
    <source>
        <dbReference type="ARBA" id="ARBA00023004"/>
    </source>
</evidence>
<dbReference type="InterPro" id="IPR001949">
    <property type="entry name" value="NADH-UbQ_OxRdtase_51kDa_CS"/>
</dbReference>
<dbReference type="Pfam" id="PF10589">
    <property type="entry name" value="NADH_4Fe-4S"/>
    <property type="match status" value="1"/>
</dbReference>
<dbReference type="Pfam" id="PF01257">
    <property type="entry name" value="2Fe-2S_thioredx"/>
    <property type="match status" value="1"/>
</dbReference>
<dbReference type="PROSITE" id="PS00198">
    <property type="entry name" value="4FE4S_FER_1"/>
    <property type="match status" value="1"/>
</dbReference>
<evidence type="ECO:0000256" key="3">
    <source>
        <dbReference type="ARBA" id="ARBA00022723"/>
    </source>
</evidence>
<dbReference type="PROSITE" id="PS00645">
    <property type="entry name" value="COMPLEX1_51K_2"/>
    <property type="match status" value="1"/>
</dbReference>
<dbReference type="Gene3D" id="3.40.50.11540">
    <property type="entry name" value="NADH-ubiquinone oxidoreductase 51kDa subunit"/>
    <property type="match status" value="1"/>
</dbReference>
<name>A0A9D8KF19_9DELT</name>
<keyword evidence="3" id="KW-0479">Metal-binding</keyword>
<dbReference type="GO" id="GO:0046872">
    <property type="term" value="F:metal ion binding"/>
    <property type="evidence" value="ECO:0007669"/>
    <property type="project" value="UniProtKB-KW"/>
</dbReference>
<dbReference type="InterPro" id="IPR036249">
    <property type="entry name" value="Thioredoxin-like_sf"/>
</dbReference>
<dbReference type="SUPFAM" id="SSF142019">
    <property type="entry name" value="Nqo1 FMN-binding domain-like"/>
    <property type="match status" value="1"/>
</dbReference>
<sequence>MRLETPNKLEELRKSILEKQDPNKQKILVCGGTGCISNGSLEVAKAFEAELKSQKLKAEVEVKITGCHGFCERGPLVVFLPQSIFYERVDLKGVPDILKETLISGVPHDKYLYRMTKKDDPITKEEDIPFYKNQLRWVLRHNGKIDPTSIDEYIAQGGYSALAKALNGLSPERIVDEIDKAGLRGRGGGGFSTARKWRSVKDADGGPDNIRYVICNGDEGDPGAFMDRSLMEGDPHSVIEGMIIGAYAIGSNKGYIYVRMEYPLAVKHLDLAIKSARDYGLLGENILGSGFSFDIEINRGGGAFVCGESSALMASIMGRAGEPRAKYVHSSEKGLNDLPTNLNNVETWANVPLIINRGADWFAAVGTEKSKGTKVFSLVGSVNNVGLVEVPMGLSLREIIYGIGGGIPGGKKFKAVQTGGPSGGCIPEAHLDAPVDFDELTKLGSMMGSGGMIVMDEKTCMVDVAKYFINFLVDESCGKCTPCREGLRQLLIVLTRITEGKGKEGDIELLKDIGDCMTWGSLCALGGSASNPVISTIKYFRDEYEAHIKEKRCPAGVCQDLITFSIIEGDCIGCGRCLKVCPSSAITGENKKPHVIDEKLCIRCRACYEVCPVDAVMIE</sequence>
<dbReference type="GO" id="GO:0008137">
    <property type="term" value="F:NADH dehydrogenase (ubiquinone) activity"/>
    <property type="evidence" value="ECO:0007669"/>
    <property type="project" value="InterPro"/>
</dbReference>
<organism evidence="7 8">
    <name type="scientific">Candidatus Zymogenus saltonus</name>
    <dbReference type="NCBI Taxonomy" id="2844893"/>
    <lineage>
        <taxon>Bacteria</taxon>
        <taxon>Deltaproteobacteria</taxon>
        <taxon>Candidatus Zymogenia</taxon>
        <taxon>Candidatus Zymogeniales</taxon>
        <taxon>Candidatus Zymogenaceae</taxon>
        <taxon>Candidatus Zymogenus</taxon>
    </lineage>
</organism>
<dbReference type="InterPro" id="IPR037207">
    <property type="entry name" value="Nuop51_4Fe4S-bd_sf"/>
</dbReference>
<dbReference type="GO" id="GO:0010181">
    <property type="term" value="F:FMN binding"/>
    <property type="evidence" value="ECO:0007669"/>
    <property type="project" value="InterPro"/>
</dbReference>
<dbReference type="Gene3D" id="6.10.250.1450">
    <property type="match status" value="1"/>
</dbReference>
<accession>A0A9D8KF19</accession>
<dbReference type="InterPro" id="IPR017896">
    <property type="entry name" value="4Fe4S_Fe-S-bd"/>
</dbReference>
<proteinExistence type="inferred from homology"/>
<reference evidence="7" key="2">
    <citation type="submission" date="2021-01" db="EMBL/GenBank/DDBJ databases">
        <authorList>
            <person name="Hahn C.R."/>
            <person name="Youssef N.H."/>
            <person name="Elshahed M."/>
        </authorList>
    </citation>
    <scope>NUCLEOTIDE SEQUENCE</scope>
    <source>
        <strain evidence="7">Zod_Metabat.24</strain>
    </source>
</reference>
<dbReference type="InterPro" id="IPR017900">
    <property type="entry name" value="4Fe4S_Fe_S_CS"/>
</dbReference>
<evidence type="ECO:0000259" key="6">
    <source>
        <dbReference type="PROSITE" id="PS51379"/>
    </source>
</evidence>
<dbReference type="PANTHER" id="PTHR43578">
    <property type="entry name" value="NADH-QUINONE OXIDOREDUCTASE SUBUNIT F"/>
    <property type="match status" value="1"/>
</dbReference>
<dbReference type="CDD" id="cd02980">
    <property type="entry name" value="TRX_Fd_family"/>
    <property type="match status" value="1"/>
</dbReference>
<feature type="domain" description="4Fe-4S ferredoxin-type" evidence="6">
    <location>
        <begin position="592"/>
        <end position="619"/>
    </location>
</feature>
<gene>
    <name evidence="7" type="ORF">JW984_06990</name>
</gene>
<protein>
    <submittedName>
        <fullName evidence="7">4Fe-4S binding protein</fullName>
    </submittedName>
</protein>
<dbReference type="InterPro" id="IPR037225">
    <property type="entry name" value="Nuo51_FMN-bd_sf"/>
</dbReference>
<dbReference type="SMART" id="SM00928">
    <property type="entry name" value="NADH_4Fe-4S"/>
    <property type="match status" value="1"/>
</dbReference>
<reference evidence="7" key="1">
    <citation type="journal article" date="2021" name="Environ. Microbiol.">
        <title>Genomic characterization of three novel Desulfobacterota classes expand the metabolic and phylogenetic diversity of the phylum.</title>
        <authorList>
            <person name="Murphy C.L."/>
            <person name="Biggerstaff J."/>
            <person name="Eichhorn A."/>
            <person name="Ewing E."/>
            <person name="Shahan R."/>
            <person name="Soriano D."/>
            <person name="Stewart S."/>
            <person name="VanMol K."/>
            <person name="Walker R."/>
            <person name="Walters P."/>
            <person name="Elshahed M.S."/>
            <person name="Youssef N.H."/>
        </authorList>
    </citation>
    <scope>NUCLEOTIDE SEQUENCE</scope>
    <source>
        <strain evidence="7">Zod_Metabat.24</strain>
    </source>
</reference>
<dbReference type="EMBL" id="JAFGIX010000032">
    <property type="protein sequence ID" value="MBN1572924.1"/>
    <property type="molecule type" value="Genomic_DNA"/>
</dbReference>
<keyword evidence="4" id="KW-0408">Iron</keyword>
<evidence type="ECO:0000256" key="1">
    <source>
        <dbReference type="ARBA" id="ARBA00007523"/>
    </source>
</evidence>
<dbReference type="InterPro" id="IPR019575">
    <property type="entry name" value="Nuop51_4Fe4S-bd"/>
</dbReference>
<dbReference type="PANTHER" id="PTHR43578:SF3">
    <property type="entry name" value="NADH-QUINONE OXIDOREDUCTASE SUBUNIT F"/>
    <property type="match status" value="1"/>
</dbReference>
<keyword evidence="5" id="KW-0411">Iron-sulfur</keyword>
<evidence type="ECO:0000256" key="5">
    <source>
        <dbReference type="ARBA" id="ARBA00023014"/>
    </source>
</evidence>
<dbReference type="SUPFAM" id="SSF140490">
    <property type="entry name" value="Nqo1C-terminal domain-like"/>
    <property type="match status" value="1"/>
</dbReference>
<dbReference type="Gene3D" id="1.20.1440.230">
    <property type="entry name" value="NADH-ubiquinone oxidoreductase 51kDa subunit, iron-sulphur binding domain"/>
    <property type="match status" value="1"/>
</dbReference>
<dbReference type="InterPro" id="IPR011538">
    <property type="entry name" value="Nuo51_FMN-bd"/>
</dbReference>
<dbReference type="Gene3D" id="3.30.70.20">
    <property type="match status" value="1"/>
</dbReference>
<evidence type="ECO:0000256" key="2">
    <source>
        <dbReference type="ARBA" id="ARBA00022485"/>
    </source>
</evidence>
<keyword evidence="2" id="KW-0004">4Fe-4S</keyword>
<dbReference type="Gene3D" id="3.10.20.600">
    <property type="match status" value="1"/>
</dbReference>
<dbReference type="SUPFAM" id="SSF142984">
    <property type="entry name" value="Nqo1 middle domain-like"/>
    <property type="match status" value="1"/>
</dbReference>
<comment type="similarity">
    <text evidence="1">Belongs to the complex I 51 kDa subunit family.</text>
</comment>
<evidence type="ECO:0000313" key="8">
    <source>
        <dbReference type="Proteomes" id="UP000809273"/>
    </source>
</evidence>
<dbReference type="SUPFAM" id="SSF52833">
    <property type="entry name" value="Thioredoxin-like"/>
    <property type="match status" value="1"/>
</dbReference>
<dbReference type="FunFam" id="1.20.1440.230:FF:000001">
    <property type="entry name" value="Mitochondrial NADH dehydrogenase flavoprotein 1"/>
    <property type="match status" value="1"/>
</dbReference>
<comment type="caution">
    <text evidence="7">The sequence shown here is derived from an EMBL/GenBank/DDBJ whole genome shotgun (WGS) entry which is preliminary data.</text>
</comment>
<dbReference type="Pfam" id="PF01512">
    <property type="entry name" value="Complex1_51K"/>
    <property type="match status" value="1"/>
</dbReference>
<dbReference type="Gene3D" id="3.40.30.10">
    <property type="entry name" value="Glutaredoxin"/>
    <property type="match status" value="1"/>
</dbReference>
<dbReference type="Pfam" id="PF14697">
    <property type="entry name" value="Fer4_21"/>
    <property type="match status" value="1"/>
</dbReference>
<dbReference type="GO" id="GO:0051539">
    <property type="term" value="F:4 iron, 4 sulfur cluster binding"/>
    <property type="evidence" value="ECO:0007669"/>
    <property type="project" value="UniProtKB-KW"/>
</dbReference>
<feature type="domain" description="4Fe-4S ferredoxin-type" evidence="6">
    <location>
        <begin position="562"/>
        <end position="591"/>
    </location>
</feature>
<dbReference type="Proteomes" id="UP000809273">
    <property type="component" value="Unassembled WGS sequence"/>
</dbReference>
<dbReference type="PROSITE" id="PS51379">
    <property type="entry name" value="4FE4S_FER_2"/>
    <property type="match status" value="2"/>
</dbReference>
<dbReference type="SUPFAM" id="SSF54862">
    <property type="entry name" value="4Fe-4S ferredoxins"/>
    <property type="match status" value="1"/>
</dbReference>
<dbReference type="AlphaFoldDB" id="A0A9D8KF19"/>